<dbReference type="InterPro" id="IPR010516">
    <property type="entry name" value="SAP18"/>
</dbReference>
<evidence type="ECO:0000313" key="3">
    <source>
        <dbReference type="EMBL" id="ETN43060.1"/>
    </source>
</evidence>
<proteinExistence type="inferred from homology"/>
<dbReference type="STRING" id="1220924.W2S374"/>
<feature type="region of interest" description="Disordered" evidence="2">
    <location>
        <begin position="195"/>
        <end position="242"/>
    </location>
</feature>
<dbReference type="VEuPathDB" id="FungiDB:HMPREF1541_02218"/>
<dbReference type="GO" id="GO:0005634">
    <property type="term" value="C:nucleus"/>
    <property type="evidence" value="ECO:0007669"/>
    <property type="project" value="TreeGrafter"/>
</dbReference>
<dbReference type="Pfam" id="PF06487">
    <property type="entry name" value="SAP18"/>
    <property type="match status" value="1"/>
</dbReference>
<sequence length="242" mass="26045">MSLSPPPEGPAAIDRQKTVPFLLNFCYRSSAFHNLTDFPVPTPSNPKPPLPAHVQIYTWMDCTLRELAQLLTTALPSIVPDPAIGTRLAFRLVYPDTNPSRGAGGRLDGEGRGRYISREIGSIVIESGGYENGDAHSREGGFELGGEDSRKTLEESRFVIGDFVDVAVFPPLSDGSVVSRGNALGAFRGGRENGYSARGGRGGFGGGRGRGDYGPPMPVGEWRRGERLPDPGYRGGRGRPRF</sequence>
<name>W2S374_CYPE1</name>
<dbReference type="InParanoid" id="W2S374"/>
<evidence type="ECO:0000313" key="4">
    <source>
        <dbReference type="Proteomes" id="UP000030752"/>
    </source>
</evidence>
<dbReference type="eggNOG" id="KOG3391">
    <property type="taxonomic scope" value="Eukaryota"/>
</dbReference>
<dbReference type="PANTHER" id="PTHR13082">
    <property type="entry name" value="SAP18"/>
    <property type="match status" value="1"/>
</dbReference>
<organism evidence="3 4">
    <name type="scientific">Cyphellophora europaea (strain CBS 101466)</name>
    <name type="common">Phialophora europaea</name>
    <dbReference type="NCBI Taxonomy" id="1220924"/>
    <lineage>
        <taxon>Eukaryota</taxon>
        <taxon>Fungi</taxon>
        <taxon>Dikarya</taxon>
        <taxon>Ascomycota</taxon>
        <taxon>Pezizomycotina</taxon>
        <taxon>Eurotiomycetes</taxon>
        <taxon>Chaetothyriomycetidae</taxon>
        <taxon>Chaetothyriales</taxon>
        <taxon>Cyphellophoraceae</taxon>
        <taxon>Cyphellophora</taxon>
    </lineage>
</organism>
<dbReference type="InterPro" id="IPR042534">
    <property type="entry name" value="SAP18_sf"/>
</dbReference>
<feature type="compositionally biased region" description="Gly residues" evidence="2">
    <location>
        <begin position="197"/>
        <end position="208"/>
    </location>
</feature>
<keyword evidence="4" id="KW-1185">Reference proteome</keyword>
<dbReference type="OrthoDB" id="440566at2759"/>
<gene>
    <name evidence="3" type="ORF">HMPREF1541_02218</name>
</gene>
<dbReference type="PANTHER" id="PTHR13082:SF0">
    <property type="entry name" value="HISTONE DEACETYLASE COMPLEX SUBUNIT SAP18"/>
    <property type="match status" value="1"/>
</dbReference>
<accession>W2S374</accession>
<evidence type="ECO:0000256" key="2">
    <source>
        <dbReference type="SAM" id="MobiDB-lite"/>
    </source>
</evidence>
<protein>
    <recommendedName>
        <fullName evidence="5">Histone deacetylase complex subunit SAP18</fullName>
    </recommendedName>
</protein>
<dbReference type="Proteomes" id="UP000030752">
    <property type="component" value="Unassembled WGS sequence"/>
</dbReference>
<dbReference type="AlphaFoldDB" id="W2S374"/>
<dbReference type="EMBL" id="KB822718">
    <property type="protein sequence ID" value="ETN43060.1"/>
    <property type="molecule type" value="Genomic_DNA"/>
</dbReference>
<comment type="similarity">
    <text evidence="1">Belongs to the SAP18 family.</text>
</comment>
<evidence type="ECO:0000256" key="1">
    <source>
        <dbReference type="ARBA" id="ARBA00009143"/>
    </source>
</evidence>
<reference evidence="3 4" key="1">
    <citation type="submission" date="2013-03" db="EMBL/GenBank/DDBJ databases">
        <title>The Genome Sequence of Phialophora europaea CBS 101466.</title>
        <authorList>
            <consortium name="The Broad Institute Genomics Platform"/>
            <person name="Cuomo C."/>
            <person name="de Hoog S."/>
            <person name="Gorbushina A."/>
            <person name="Walker B."/>
            <person name="Young S.K."/>
            <person name="Zeng Q."/>
            <person name="Gargeya S."/>
            <person name="Fitzgerald M."/>
            <person name="Haas B."/>
            <person name="Abouelleil A."/>
            <person name="Allen A.W."/>
            <person name="Alvarado L."/>
            <person name="Arachchi H.M."/>
            <person name="Berlin A.M."/>
            <person name="Chapman S.B."/>
            <person name="Gainer-Dewar J."/>
            <person name="Goldberg J."/>
            <person name="Griggs A."/>
            <person name="Gujja S."/>
            <person name="Hansen M."/>
            <person name="Howarth C."/>
            <person name="Imamovic A."/>
            <person name="Ireland A."/>
            <person name="Larimer J."/>
            <person name="McCowan C."/>
            <person name="Murphy C."/>
            <person name="Pearson M."/>
            <person name="Poon T.W."/>
            <person name="Priest M."/>
            <person name="Roberts A."/>
            <person name="Saif S."/>
            <person name="Shea T."/>
            <person name="Sisk P."/>
            <person name="Sykes S."/>
            <person name="Wortman J."/>
            <person name="Nusbaum C."/>
            <person name="Birren B."/>
        </authorList>
    </citation>
    <scope>NUCLEOTIDE SEQUENCE [LARGE SCALE GENOMIC DNA]</scope>
    <source>
        <strain evidence="3 4">CBS 101466</strain>
    </source>
</reference>
<dbReference type="HOGENOM" id="CLU_064128_0_0_1"/>
<dbReference type="RefSeq" id="XP_008714796.1">
    <property type="nucleotide sequence ID" value="XM_008716574.1"/>
</dbReference>
<dbReference type="GeneID" id="19969557"/>
<dbReference type="Gene3D" id="3.10.20.550">
    <property type="entry name" value="ASAP complex, SAP18 subunit"/>
    <property type="match status" value="1"/>
</dbReference>
<evidence type="ECO:0008006" key="5">
    <source>
        <dbReference type="Google" id="ProtNLM"/>
    </source>
</evidence>